<dbReference type="AlphaFoldDB" id="A0AAW1LJW0"/>
<dbReference type="EMBL" id="JBDFQZ010000004">
    <property type="protein sequence ID" value="KAK9734077.1"/>
    <property type="molecule type" value="Genomic_DNA"/>
</dbReference>
<dbReference type="InterPro" id="IPR004330">
    <property type="entry name" value="FAR1_DNA_bnd_dom"/>
</dbReference>
<comment type="caution">
    <text evidence="3">The sequence shown here is derived from an EMBL/GenBank/DDBJ whole genome shotgun (WGS) entry which is preliminary data.</text>
</comment>
<feature type="region of interest" description="Disordered" evidence="1">
    <location>
        <begin position="46"/>
        <end position="65"/>
    </location>
</feature>
<dbReference type="Pfam" id="PF03101">
    <property type="entry name" value="FAR1"/>
    <property type="match status" value="1"/>
</dbReference>
<feature type="domain" description="FAR1" evidence="2">
    <location>
        <begin position="115"/>
        <end position="162"/>
    </location>
</feature>
<evidence type="ECO:0000313" key="4">
    <source>
        <dbReference type="Proteomes" id="UP001443914"/>
    </source>
</evidence>
<evidence type="ECO:0000259" key="2">
    <source>
        <dbReference type="Pfam" id="PF03101"/>
    </source>
</evidence>
<proteinExistence type="predicted"/>
<gene>
    <name evidence="3" type="ORF">RND81_04G113500</name>
</gene>
<evidence type="ECO:0000256" key="1">
    <source>
        <dbReference type="SAM" id="MobiDB-lite"/>
    </source>
</evidence>
<sequence length="192" mass="21865">MSMEQQDMVQEHQSNINEQGNVCNIQDVVMEQAQVCTPTVSSEVRTPTVPSEVHTPTVPSEVHTPTVPSECNFRLTPSLELSYTPGGSDLWIRKIEMEFTPKVGMLFKTVKEGTDFYRMYALACGFKSRLSTAKTFRDGKIRSKAIVCNRQGFKERRKKTSTIYGKQQHCTFYGKQQHGAWKQTTSQRSEED</sequence>
<organism evidence="3 4">
    <name type="scientific">Saponaria officinalis</name>
    <name type="common">Common soapwort</name>
    <name type="synonym">Lychnis saponaria</name>
    <dbReference type="NCBI Taxonomy" id="3572"/>
    <lineage>
        <taxon>Eukaryota</taxon>
        <taxon>Viridiplantae</taxon>
        <taxon>Streptophyta</taxon>
        <taxon>Embryophyta</taxon>
        <taxon>Tracheophyta</taxon>
        <taxon>Spermatophyta</taxon>
        <taxon>Magnoliopsida</taxon>
        <taxon>eudicotyledons</taxon>
        <taxon>Gunneridae</taxon>
        <taxon>Pentapetalae</taxon>
        <taxon>Caryophyllales</taxon>
        <taxon>Caryophyllaceae</taxon>
        <taxon>Caryophylleae</taxon>
        <taxon>Saponaria</taxon>
    </lineage>
</organism>
<dbReference type="PANTHER" id="PTHR46328">
    <property type="entry name" value="FAR-RED IMPAIRED RESPONSIVE (FAR1) FAMILY PROTEIN-RELATED"/>
    <property type="match status" value="1"/>
</dbReference>
<dbReference type="PANTHER" id="PTHR46328:SF30">
    <property type="entry name" value="OS04G0641500 PROTEIN"/>
    <property type="match status" value="1"/>
</dbReference>
<keyword evidence="4" id="KW-1185">Reference proteome</keyword>
<name>A0AAW1LJW0_SAPOF</name>
<protein>
    <recommendedName>
        <fullName evidence="2">FAR1 domain-containing protein</fullName>
    </recommendedName>
</protein>
<reference evidence="3" key="1">
    <citation type="submission" date="2024-03" db="EMBL/GenBank/DDBJ databases">
        <title>WGS assembly of Saponaria officinalis var. Norfolk2.</title>
        <authorList>
            <person name="Jenkins J."/>
            <person name="Shu S."/>
            <person name="Grimwood J."/>
            <person name="Barry K."/>
            <person name="Goodstein D."/>
            <person name="Schmutz J."/>
            <person name="Leebens-Mack J."/>
            <person name="Osbourn A."/>
        </authorList>
    </citation>
    <scope>NUCLEOTIDE SEQUENCE [LARGE SCALE GENOMIC DNA]</scope>
    <source>
        <strain evidence="3">JIC</strain>
    </source>
</reference>
<evidence type="ECO:0000313" key="3">
    <source>
        <dbReference type="EMBL" id="KAK9734077.1"/>
    </source>
</evidence>
<dbReference type="Proteomes" id="UP001443914">
    <property type="component" value="Unassembled WGS sequence"/>
</dbReference>
<accession>A0AAW1LJW0</accession>